<dbReference type="InterPro" id="IPR010497">
    <property type="entry name" value="Epoxide_hydro_N"/>
</dbReference>
<feature type="active site" description="Nucleophile" evidence="4">
    <location>
        <position position="209"/>
    </location>
</feature>
<accession>A0A0A1TGJ4</accession>
<dbReference type="AlphaFoldDB" id="A0A0A1TGJ4"/>
<feature type="domain" description="Epoxide hydrolase N-terminal" evidence="6">
    <location>
        <begin position="29"/>
        <end position="143"/>
    </location>
</feature>
<dbReference type="OrthoDB" id="6431331at2759"/>
<sequence length="420" mass="47407">MRPLSFVRWSITLATAAATSQGNTSNYDPRPYRIDVSPKLIEEIRFKAAYFRPTVNIAAPDWFDGPPVANVSQVAEYIANEYDWWDYQHMVNSNFSHYYTTVAAPGNFYPHEVDIHFIHQRSSRKNAIPLLLLHGWSSSSLEWEKVIHSLTNPQDASQPAFHVIAPDLPGFGFSPAPVAPGLGGPGHAAIFASLMEQLGYKSYAVYSTDLGYVVATQMIEQYGERIVNHVTDFYFVPPNATDLQRFAQNQTTEEETRYITSLNAFLNTHSAYSAVHDTYPLSIAYALNDSPVGFVAWIWQIDATVRDLSVPFSLKEMVSQALVVLIPGVYGNIRSYKELFPIFFKGPKPSRVPTSVTQWGLPKPLYPDVAYFTTVPKDWVQRTANVTFFRRHDRGGHFPAYSYPELWLTAVWDAFSGLNI</sequence>
<dbReference type="GO" id="GO:0004301">
    <property type="term" value="F:epoxide hydrolase activity"/>
    <property type="evidence" value="ECO:0007669"/>
    <property type="project" value="TreeGrafter"/>
</dbReference>
<keyword evidence="2" id="KW-0058">Aromatic hydrocarbons catabolism</keyword>
<evidence type="ECO:0000256" key="3">
    <source>
        <dbReference type="ARBA" id="ARBA00022801"/>
    </source>
</evidence>
<evidence type="ECO:0000256" key="5">
    <source>
        <dbReference type="SAM" id="SignalP"/>
    </source>
</evidence>
<reference evidence="7 8" key="1">
    <citation type="journal article" date="2015" name="Genome Announc.">
        <title>Draft Genome Sequence and Gene Annotation of the Entomopathogenic Fungus Verticillium hemipterigenum.</title>
        <authorList>
            <person name="Horn F."/>
            <person name="Habel A."/>
            <person name="Scharf D.H."/>
            <person name="Dworschak J."/>
            <person name="Brakhage A.A."/>
            <person name="Guthke R."/>
            <person name="Hertweck C."/>
            <person name="Linde J."/>
        </authorList>
    </citation>
    <scope>NUCLEOTIDE SEQUENCE [LARGE SCALE GENOMIC DNA]</scope>
</reference>
<dbReference type="Proteomes" id="UP000039046">
    <property type="component" value="Unassembled WGS sequence"/>
</dbReference>
<organism evidence="7 8">
    <name type="scientific">[Torrubiella] hemipterigena</name>
    <dbReference type="NCBI Taxonomy" id="1531966"/>
    <lineage>
        <taxon>Eukaryota</taxon>
        <taxon>Fungi</taxon>
        <taxon>Dikarya</taxon>
        <taxon>Ascomycota</taxon>
        <taxon>Pezizomycotina</taxon>
        <taxon>Sordariomycetes</taxon>
        <taxon>Hypocreomycetidae</taxon>
        <taxon>Hypocreales</taxon>
        <taxon>Clavicipitaceae</taxon>
        <taxon>Clavicipitaceae incertae sedis</taxon>
        <taxon>'Torrubiella' clade</taxon>
    </lineage>
</organism>
<dbReference type="PRINTS" id="PR00412">
    <property type="entry name" value="EPOXHYDRLASE"/>
</dbReference>
<feature type="active site" description="Proton donor" evidence="4">
    <location>
        <position position="336"/>
    </location>
</feature>
<feature type="signal peptide" evidence="5">
    <location>
        <begin position="1"/>
        <end position="22"/>
    </location>
</feature>
<keyword evidence="5" id="KW-0732">Signal</keyword>
<evidence type="ECO:0000256" key="4">
    <source>
        <dbReference type="PIRSR" id="PIRSR001112-1"/>
    </source>
</evidence>
<feature type="active site" description="Proton acceptor" evidence="4">
    <location>
        <position position="397"/>
    </location>
</feature>
<dbReference type="PANTHER" id="PTHR21661:SF35">
    <property type="entry name" value="EPOXIDE HYDROLASE"/>
    <property type="match status" value="1"/>
</dbReference>
<dbReference type="STRING" id="1531966.A0A0A1TGJ4"/>
<dbReference type="InterPro" id="IPR016292">
    <property type="entry name" value="Epoxide_hydrolase"/>
</dbReference>
<feature type="chain" id="PRO_5001990223" description="Epoxide hydrolase N-terminal domain-containing protein" evidence="5">
    <location>
        <begin position="23"/>
        <end position="420"/>
    </location>
</feature>
<gene>
    <name evidence="7" type="ORF">VHEMI04520</name>
</gene>
<evidence type="ECO:0000256" key="1">
    <source>
        <dbReference type="ARBA" id="ARBA00010088"/>
    </source>
</evidence>
<dbReference type="InterPro" id="IPR029058">
    <property type="entry name" value="AB_hydrolase_fold"/>
</dbReference>
<name>A0A0A1TGJ4_9HYPO</name>
<dbReference type="Pfam" id="PF06441">
    <property type="entry name" value="EHN"/>
    <property type="match status" value="1"/>
</dbReference>
<keyword evidence="8" id="KW-1185">Reference proteome</keyword>
<dbReference type="SUPFAM" id="SSF53474">
    <property type="entry name" value="alpha/beta-Hydrolases"/>
    <property type="match status" value="1"/>
</dbReference>
<dbReference type="InterPro" id="IPR000639">
    <property type="entry name" value="Epox_hydrolase-like"/>
</dbReference>
<proteinExistence type="inferred from homology"/>
<evidence type="ECO:0000313" key="8">
    <source>
        <dbReference type="Proteomes" id="UP000039046"/>
    </source>
</evidence>
<dbReference type="PIRSF" id="PIRSF001112">
    <property type="entry name" value="Epoxide_hydrolase"/>
    <property type="match status" value="1"/>
</dbReference>
<dbReference type="EMBL" id="CDHN01000002">
    <property type="protein sequence ID" value="CEJ87802.1"/>
    <property type="molecule type" value="Genomic_DNA"/>
</dbReference>
<keyword evidence="3" id="KW-0378">Hydrolase</keyword>
<evidence type="ECO:0000256" key="2">
    <source>
        <dbReference type="ARBA" id="ARBA00022797"/>
    </source>
</evidence>
<comment type="similarity">
    <text evidence="1">Belongs to the peptidase S33 family.</text>
</comment>
<dbReference type="Gene3D" id="3.40.50.1820">
    <property type="entry name" value="alpha/beta hydrolase"/>
    <property type="match status" value="1"/>
</dbReference>
<evidence type="ECO:0000313" key="7">
    <source>
        <dbReference type="EMBL" id="CEJ87802.1"/>
    </source>
</evidence>
<evidence type="ECO:0000259" key="6">
    <source>
        <dbReference type="Pfam" id="PF06441"/>
    </source>
</evidence>
<dbReference type="PANTHER" id="PTHR21661">
    <property type="entry name" value="EPOXIDE HYDROLASE 1-RELATED"/>
    <property type="match status" value="1"/>
</dbReference>
<dbReference type="GO" id="GO:0097176">
    <property type="term" value="P:epoxide metabolic process"/>
    <property type="evidence" value="ECO:0007669"/>
    <property type="project" value="TreeGrafter"/>
</dbReference>
<protein>
    <recommendedName>
        <fullName evidence="6">Epoxide hydrolase N-terminal domain-containing protein</fullName>
    </recommendedName>
</protein>